<sequence>MHKRWEVGSEFNWSSKFVMGTASNNLLPKTYELFSTATACLLSLENLFNQNQERRLRLHVPSFSCMDFVAKLKSVFDICWYRDLPTQKMPDFHSLNALPGDLVLAVNLFGVRQGKFWQDWLFQHDDIILIEDHTHDPFSSWAQQSKAHYAIASLRKTLPVPNGGLIWSPQNMKLPKASFSESPSSSKKLTAMLLKQAYLSGASIPKDMYRRLEIESEEELDCETNYAASTFTSNILDYLNIAEFRRCREKNVKHFLNWSLIEKHRYWKPLFTSWSDGSVPFNSIIVCQSMEIRDSLRKYLISQNIFAPIHWQQTPENSSNDPLAIDLSKRILTVPTDQRYSLDDIARIAAKITDFFKQDDKIAPSVIRR</sequence>
<gene>
    <name evidence="1" type="ORF">CEN50_13745</name>
</gene>
<dbReference type="AlphaFoldDB" id="A0A2N6KFB5"/>
<evidence type="ECO:0000313" key="2">
    <source>
        <dbReference type="Proteomes" id="UP000235025"/>
    </source>
</evidence>
<accession>A0A2N6KFB5</accession>
<dbReference type="RefSeq" id="WP_102173259.1">
    <property type="nucleotide sequence ID" value="NZ_NMQA01000160.1"/>
</dbReference>
<comment type="caution">
    <text evidence="1">The sequence shown here is derived from an EMBL/GenBank/DDBJ whole genome shotgun (WGS) entry which is preliminary data.</text>
</comment>
<evidence type="ECO:0008006" key="3">
    <source>
        <dbReference type="Google" id="ProtNLM"/>
    </source>
</evidence>
<name>A0A2N6KFB5_9CYAN</name>
<dbReference type="Proteomes" id="UP000235025">
    <property type="component" value="Unassembled WGS sequence"/>
</dbReference>
<organism evidence="1 2">
    <name type="scientific">Fischerella thermalis CCMEE 5268</name>
    <dbReference type="NCBI Taxonomy" id="2019662"/>
    <lineage>
        <taxon>Bacteria</taxon>
        <taxon>Bacillati</taxon>
        <taxon>Cyanobacteriota</taxon>
        <taxon>Cyanophyceae</taxon>
        <taxon>Nostocales</taxon>
        <taxon>Hapalosiphonaceae</taxon>
        <taxon>Fischerella</taxon>
    </lineage>
</organism>
<protein>
    <recommendedName>
        <fullName evidence="3">DegT/DnrJ/EryC1/StrS aminotransferase family protein</fullName>
    </recommendedName>
</protein>
<reference evidence="1 2" key="1">
    <citation type="submission" date="2017-07" db="EMBL/GenBank/DDBJ databases">
        <title>Genomes of Fischerella (Mastigocladus) sp. strains.</title>
        <authorList>
            <person name="Miller S.R."/>
        </authorList>
    </citation>
    <scope>NUCLEOTIDE SEQUENCE [LARGE SCALE GENOMIC DNA]</scope>
    <source>
        <strain evidence="1 2">CCMEE 5268</strain>
    </source>
</reference>
<dbReference type="InterPro" id="IPR015424">
    <property type="entry name" value="PyrdxlP-dep_Trfase"/>
</dbReference>
<dbReference type="EMBL" id="NMQA01000160">
    <property type="protein sequence ID" value="PLZ97793.1"/>
    <property type="molecule type" value="Genomic_DNA"/>
</dbReference>
<proteinExistence type="predicted"/>
<dbReference type="SUPFAM" id="SSF53383">
    <property type="entry name" value="PLP-dependent transferases"/>
    <property type="match status" value="1"/>
</dbReference>
<evidence type="ECO:0000313" key="1">
    <source>
        <dbReference type="EMBL" id="PLZ97793.1"/>
    </source>
</evidence>